<dbReference type="GO" id="GO:0016787">
    <property type="term" value="F:hydrolase activity"/>
    <property type="evidence" value="ECO:0007669"/>
    <property type="project" value="UniProtKB-KW"/>
</dbReference>
<evidence type="ECO:0000256" key="2">
    <source>
        <dbReference type="ARBA" id="ARBA00004574"/>
    </source>
</evidence>
<keyword evidence="17" id="KW-1185">Reference proteome</keyword>
<evidence type="ECO:0000256" key="3">
    <source>
        <dbReference type="ARBA" id="ARBA00012551"/>
    </source>
</evidence>
<dbReference type="GO" id="GO:0003678">
    <property type="term" value="F:DNA helicase activity"/>
    <property type="evidence" value="ECO:0007669"/>
    <property type="project" value="UniProtKB-EC"/>
</dbReference>
<dbReference type="Proteomes" id="UP000095038">
    <property type="component" value="Unassembled WGS sequence"/>
</dbReference>
<dbReference type="GO" id="GO:0043564">
    <property type="term" value="C:Ku70:Ku80 complex"/>
    <property type="evidence" value="ECO:0007669"/>
    <property type="project" value="TreeGrafter"/>
</dbReference>
<evidence type="ECO:0000313" key="16">
    <source>
        <dbReference type="EMBL" id="ODV59138.1"/>
    </source>
</evidence>
<dbReference type="InterPro" id="IPR036465">
    <property type="entry name" value="vWFA_dom_sf"/>
</dbReference>
<dbReference type="GO" id="GO:0000723">
    <property type="term" value="P:telomere maintenance"/>
    <property type="evidence" value="ECO:0007669"/>
    <property type="project" value="TreeGrafter"/>
</dbReference>
<evidence type="ECO:0000256" key="9">
    <source>
        <dbReference type="ARBA" id="ARBA00022840"/>
    </source>
</evidence>
<dbReference type="GO" id="GO:0006303">
    <property type="term" value="P:double-strand break repair via nonhomologous end joining"/>
    <property type="evidence" value="ECO:0007669"/>
    <property type="project" value="InterPro"/>
</dbReference>
<dbReference type="GeneID" id="30962423"/>
<organism evidence="16 17">
    <name type="scientific">Ascoidea rubescens DSM 1968</name>
    <dbReference type="NCBI Taxonomy" id="1344418"/>
    <lineage>
        <taxon>Eukaryota</taxon>
        <taxon>Fungi</taxon>
        <taxon>Dikarya</taxon>
        <taxon>Ascomycota</taxon>
        <taxon>Saccharomycotina</taxon>
        <taxon>Saccharomycetes</taxon>
        <taxon>Ascoideaceae</taxon>
        <taxon>Ascoidea</taxon>
    </lineage>
</organism>
<dbReference type="GO" id="GO:0000781">
    <property type="term" value="C:chromosome, telomeric region"/>
    <property type="evidence" value="ECO:0007669"/>
    <property type="project" value="UniProtKB-SubCell"/>
</dbReference>
<dbReference type="GO" id="GO:0005524">
    <property type="term" value="F:ATP binding"/>
    <property type="evidence" value="ECO:0007669"/>
    <property type="project" value="UniProtKB-KW"/>
</dbReference>
<dbReference type="GO" id="GO:0042162">
    <property type="term" value="F:telomeric DNA binding"/>
    <property type="evidence" value="ECO:0007669"/>
    <property type="project" value="TreeGrafter"/>
</dbReference>
<evidence type="ECO:0000313" key="17">
    <source>
        <dbReference type="Proteomes" id="UP000095038"/>
    </source>
</evidence>
<keyword evidence="8" id="KW-0347">Helicase</keyword>
<dbReference type="RefSeq" id="XP_020045445.1">
    <property type="nucleotide sequence ID" value="XM_020188787.1"/>
</dbReference>
<keyword evidence="12" id="KW-0233">DNA recombination</keyword>
<proteinExistence type="predicted"/>
<keyword evidence="4" id="KW-0158">Chromosome</keyword>
<evidence type="ECO:0000256" key="13">
    <source>
        <dbReference type="ARBA" id="ARBA00023204"/>
    </source>
</evidence>
<accession>A0A1D2VBS7</accession>
<dbReference type="GO" id="GO:0006310">
    <property type="term" value="P:DNA recombination"/>
    <property type="evidence" value="ECO:0007669"/>
    <property type="project" value="UniProtKB-KW"/>
</dbReference>
<dbReference type="EMBL" id="KV454487">
    <property type="protein sequence ID" value="ODV59138.1"/>
    <property type="molecule type" value="Genomic_DNA"/>
</dbReference>
<evidence type="ECO:0000256" key="5">
    <source>
        <dbReference type="ARBA" id="ARBA00022741"/>
    </source>
</evidence>
<keyword evidence="9" id="KW-0067">ATP-binding</keyword>
<keyword evidence="5" id="KW-0547">Nucleotide-binding</keyword>
<evidence type="ECO:0000256" key="4">
    <source>
        <dbReference type="ARBA" id="ARBA00022454"/>
    </source>
</evidence>
<comment type="subcellular location">
    <subcellularLocation>
        <location evidence="2">Chromosome</location>
        <location evidence="2">Telomere</location>
    </subcellularLocation>
    <subcellularLocation>
        <location evidence="1">Nucleus</location>
    </subcellularLocation>
</comment>
<evidence type="ECO:0000256" key="1">
    <source>
        <dbReference type="ARBA" id="ARBA00004123"/>
    </source>
</evidence>
<dbReference type="AlphaFoldDB" id="A0A1D2VBS7"/>
<keyword evidence="10" id="KW-0779">Telomere</keyword>
<dbReference type="InterPro" id="IPR006164">
    <property type="entry name" value="DNA_bd_Ku70/Ku80"/>
</dbReference>
<dbReference type="OrthoDB" id="30826at2759"/>
<dbReference type="Pfam" id="PF02735">
    <property type="entry name" value="Ku"/>
    <property type="match status" value="1"/>
</dbReference>
<sequence length="708" mass="81447">MAEKEITVAIVDLSPSMIDHNNSRKISDLEYGLIYLNHLVSTKILRARKTDFVSLIACHTLETKIPQTFSNFTSMQNLSILFGPKQPFYNDLKTLNALKANQNLYNDNEGGILMAILLAVETIKDFVVKKKFKKNIIIITNGDEELLMNNQYKSGLIDLIAEQNINLVLMGIDFKINDKNKSIVNNDLRRNAIAQWKDLFQNIPFSLFLYYEDVIHNLNHTFIPKTVKPIRLFTSKLRLGGDVFQKTELNFDNSIDPYSIEIEIDGYSATKKIVNKNTGSFYLKDTLLSESYQTIENSEHALPIKRFAEYEIEETDINTNNTVQRKINEDEIIKCYQYATSNVPFSKDLEAAAIYPTQPALDIRGIINKNSFPLWYLQEENTFIFPKKDYGLKESLSFACIVRALIDLKSCAIARFVQKKNSEVQMVVLIPVIIADVENDLNKFIKNNNLKRTLDERENNLNNKKGEIYALVLSRLPFKEDEKLAQFTKLSEIRTMSGKVITENHELLPTPEMNETMEKYIISMDMDNDEAIPENNNNLSYDDNHDYTSNQKSHNIDDNCVFKTKIINKNKNILPNTNISNENPTGRETDMEKNTLFRSAPHIYHQDLSLRTIGIEASKRGQSILEYINENVKDNNGIDIVPEINPDLLKNSHIKKELLLSSEKHLKKLINLFEITYIDDAKYKIKADPDEVEDDEYDGDLSLDSILR</sequence>
<keyword evidence="11" id="KW-0238">DNA-binding</keyword>
<gene>
    <name evidence="16" type="ORF">ASCRUDRAFT_113266</name>
</gene>
<keyword evidence="7" id="KW-0378">Hydrolase</keyword>
<reference evidence="17" key="1">
    <citation type="submission" date="2016-05" db="EMBL/GenBank/DDBJ databases">
        <title>Comparative genomics of biotechnologically important yeasts.</title>
        <authorList>
            <consortium name="DOE Joint Genome Institute"/>
            <person name="Riley R."/>
            <person name="Haridas S."/>
            <person name="Wolfe K.H."/>
            <person name="Lopes M.R."/>
            <person name="Hittinger C.T."/>
            <person name="Goker M."/>
            <person name="Salamov A."/>
            <person name="Wisecaver J."/>
            <person name="Long T.M."/>
            <person name="Aerts A.L."/>
            <person name="Barry K."/>
            <person name="Choi C."/>
            <person name="Clum A."/>
            <person name="Coughlan A.Y."/>
            <person name="Deshpande S."/>
            <person name="Douglass A.P."/>
            <person name="Hanson S.J."/>
            <person name="Klenk H.-P."/>
            <person name="Labutti K."/>
            <person name="Lapidus A."/>
            <person name="Lindquist E."/>
            <person name="Lipzen A."/>
            <person name="Meier-Kolthoff J.P."/>
            <person name="Ohm R.A."/>
            <person name="Otillar R.P."/>
            <person name="Pangilinan J."/>
            <person name="Peng Y."/>
            <person name="Rokas A."/>
            <person name="Rosa C.A."/>
            <person name="Scheuner C."/>
            <person name="Sibirny A.A."/>
            <person name="Slot J.C."/>
            <person name="Stielow J.B."/>
            <person name="Sun H."/>
            <person name="Kurtzman C.P."/>
            <person name="Blackwell M."/>
            <person name="Grigoriev I.V."/>
            <person name="Jeffries T.W."/>
        </authorList>
    </citation>
    <scope>NUCLEOTIDE SEQUENCE [LARGE SCALE GENOMIC DNA]</scope>
    <source>
        <strain evidence="17">DSM 1968</strain>
    </source>
</reference>
<keyword evidence="14" id="KW-0539">Nucleus</keyword>
<evidence type="ECO:0000256" key="14">
    <source>
        <dbReference type="ARBA" id="ARBA00023242"/>
    </source>
</evidence>
<protein>
    <recommendedName>
        <fullName evidence="3">DNA helicase</fullName>
        <ecNumber evidence="3">3.6.4.12</ecNumber>
    </recommendedName>
</protein>
<dbReference type="Gene3D" id="3.40.50.410">
    <property type="entry name" value="von Willebrand factor, type A domain"/>
    <property type="match status" value="1"/>
</dbReference>
<dbReference type="STRING" id="1344418.A0A1D2VBS7"/>
<evidence type="ECO:0000256" key="7">
    <source>
        <dbReference type="ARBA" id="ARBA00022801"/>
    </source>
</evidence>
<dbReference type="InterPro" id="IPR016194">
    <property type="entry name" value="SPOC-like_C_dom_sf"/>
</dbReference>
<dbReference type="GO" id="GO:0003690">
    <property type="term" value="F:double-stranded DNA binding"/>
    <property type="evidence" value="ECO:0007669"/>
    <property type="project" value="TreeGrafter"/>
</dbReference>
<dbReference type="PANTHER" id="PTHR12604">
    <property type="entry name" value="KU AUTOANTIGEN DNA HELICASE"/>
    <property type="match status" value="1"/>
</dbReference>
<dbReference type="SUPFAM" id="SSF100939">
    <property type="entry name" value="SPOC domain-like"/>
    <property type="match status" value="1"/>
</dbReference>
<dbReference type="Gene3D" id="2.40.290.10">
    <property type="match status" value="1"/>
</dbReference>
<evidence type="ECO:0000256" key="6">
    <source>
        <dbReference type="ARBA" id="ARBA00022763"/>
    </source>
</evidence>
<feature type="domain" description="Ku" evidence="15">
    <location>
        <begin position="324"/>
        <end position="450"/>
    </location>
</feature>
<dbReference type="InParanoid" id="A0A1D2VBS7"/>
<evidence type="ECO:0000256" key="8">
    <source>
        <dbReference type="ARBA" id="ARBA00022806"/>
    </source>
</evidence>
<dbReference type="PANTHER" id="PTHR12604:SF4">
    <property type="entry name" value="X-RAY REPAIR CROSS-COMPLEMENTING PROTEIN 5"/>
    <property type="match status" value="1"/>
</dbReference>
<keyword evidence="6" id="KW-0227">DNA damage</keyword>
<dbReference type="SMART" id="SM00559">
    <property type="entry name" value="Ku78"/>
    <property type="match status" value="1"/>
</dbReference>
<dbReference type="FunCoup" id="A0A1D2VBS7">
    <property type="interactions" value="153"/>
</dbReference>
<evidence type="ECO:0000256" key="11">
    <source>
        <dbReference type="ARBA" id="ARBA00023125"/>
    </source>
</evidence>
<keyword evidence="13" id="KW-0234">DNA repair</keyword>
<evidence type="ECO:0000256" key="12">
    <source>
        <dbReference type="ARBA" id="ARBA00023172"/>
    </source>
</evidence>
<dbReference type="EC" id="3.6.4.12" evidence="3"/>
<dbReference type="SUPFAM" id="SSF53300">
    <property type="entry name" value="vWA-like"/>
    <property type="match status" value="1"/>
</dbReference>
<evidence type="ECO:0000259" key="15">
    <source>
        <dbReference type="SMART" id="SM00559"/>
    </source>
</evidence>
<name>A0A1D2VBS7_9ASCO</name>
<evidence type="ECO:0000256" key="10">
    <source>
        <dbReference type="ARBA" id="ARBA00022895"/>
    </source>
</evidence>